<evidence type="ECO:0008006" key="4">
    <source>
        <dbReference type="Google" id="ProtNLM"/>
    </source>
</evidence>
<feature type="compositionally biased region" description="Polar residues" evidence="1">
    <location>
        <begin position="44"/>
        <end position="55"/>
    </location>
</feature>
<dbReference type="Gene3D" id="4.10.60.10">
    <property type="entry name" value="Zinc finger, CCHC-type"/>
    <property type="match status" value="1"/>
</dbReference>
<feature type="compositionally biased region" description="Basic and acidic residues" evidence="1">
    <location>
        <begin position="199"/>
        <end position="208"/>
    </location>
</feature>
<accession>A0A4Z0Z8X7</accession>
<feature type="compositionally biased region" description="Acidic residues" evidence="1">
    <location>
        <begin position="71"/>
        <end position="81"/>
    </location>
</feature>
<evidence type="ECO:0000256" key="1">
    <source>
        <dbReference type="SAM" id="MobiDB-lite"/>
    </source>
</evidence>
<name>A0A4Z0Z8X7_9PEZI</name>
<feature type="compositionally biased region" description="Pro residues" evidence="1">
    <location>
        <begin position="545"/>
        <end position="555"/>
    </location>
</feature>
<proteinExistence type="predicted"/>
<feature type="compositionally biased region" description="Basic residues" evidence="1">
    <location>
        <begin position="584"/>
        <end position="603"/>
    </location>
</feature>
<gene>
    <name evidence="2" type="ORF">E0Z10_g71</name>
</gene>
<dbReference type="STRING" id="37992.A0A4Z0Z8X7"/>
<comment type="caution">
    <text evidence="2">The sequence shown here is derived from an EMBL/GenBank/DDBJ whole genome shotgun (WGS) entry which is preliminary data.</text>
</comment>
<evidence type="ECO:0000313" key="2">
    <source>
        <dbReference type="EMBL" id="TGJ88688.1"/>
    </source>
</evidence>
<organism evidence="2 3">
    <name type="scientific">Xylaria hypoxylon</name>
    <dbReference type="NCBI Taxonomy" id="37992"/>
    <lineage>
        <taxon>Eukaryota</taxon>
        <taxon>Fungi</taxon>
        <taxon>Dikarya</taxon>
        <taxon>Ascomycota</taxon>
        <taxon>Pezizomycotina</taxon>
        <taxon>Sordariomycetes</taxon>
        <taxon>Xylariomycetidae</taxon>
        <taxon>Xylariales</taxon>
        <taxon>Xylariaceae</taxon>
        <taxon>Xylaria</taxon>
    </lineage>
</organism>
<dbReference type="Proteomes" id="UP000297716">
    <property type="component" value="Unassembled WGS sequence"/>
</dbReference>
<feature type="region of interest" description="Disordered" evidence="1">
    <location>
        <begin position="1"/>
        <end position="223"/>
    </location>
</feature>
<keyword evidence="3" id="KW-1185">Reference proteome</keyword>
<dbReference type="EMBL" id="SKBN01000001">
    <property type="protein sequence ID" value="TGJ88688.1"/>
    <property type="molecule type" value="Genomic_DNA"/>
</dbReference>
<feature type="compositionally biased region" description="Basic and acidic residues" evidence="1">
    <location>
        <begin position="1"/>
        <end position="11"/>
    </location>
</feature>
<feature type="region of interest" description="Disordered" evidence="1">
    <location>
        <begin position="499"/>
        <end position="603"/>
    </location>
</feature>
<reference evidence="2 3" key="1">
    <citation type="submission" date="2019-03" db="EMBL/GenBank/DDBJ databases">
        <title>Draft genome sequence of Xylaria hypoxylon DSM 108379, a ubiquitous saprotrophic-parasitic fungi on hardwood.</title>
        <authorList>
            <person name="Buettner E."/>
            <person name="Leonhardt S."/>
            <person name="Gebauer A.M."/>
            <person name="Liers C."/>
            <person name="Hofrichter M."/>
            <person name="Kellner H."/>
        </authorList>
    </citation>
    <scope>NUCLEOTIDE SEQUENCE [LARGE SCALE GENOMIC DNA]</scope>
    <source>
        <strain evidence="2 3">DSM 108379</strain>
    </source>
</reference>
<evidence type="ECO:0000313" key="3">
    <source>
        <dbReference type="Proteomes" id="UP000297716"/>
    </source>
</evidence>
<feature type="compositionally biased region" description="Basic and acidic residues" evidence="1">
    <location>
        <begin position="136"/>
        <end position="152"/>
    </location>
</feature>
<dbReference type="AlphaFoldDB" id="A0A4Z0Z8X7"/>
<protein>
    <recommendedName>
        <fullName evidence="4">CCHC-type domain-containing protein</fullName>
    </recommendedName>
</protein>
<dbReference type="OrthoDB" id="7608935at2759"/>
<feature type="compositionally biased region" description="Polar residues" evidence="1">
    <location>
        <begin position="174"/>
        <end position="193"/>
    </location>
</feature>
<feature type="compositionally biased region" description="Polar residues" evidence="1">
    <location>
        <begin position="96"/>
        <end position="135"/>
    </location>
</feature>
<sequence>MEHPFKDHDGAHAPTPIDSSRSSPAPQKRVRGYGEELKGLSPSGDESSPRGQSILTFKRQKLVYNTRADGSDSESLDDGEIVESPSHSHVARLVSTEPSSQAHTGPQSLDTTRVLSENDEITTSPGAEEGFSQTREFNEERDPGETRAHENRSSAIGHHTPSSVPGWNRGIQLGTRTTFGAKPTSSSPQTQLAAVQPMNERKEEQTKMEKKRVRPREPVSSFEASNSTWNFPLNAPEVVAPENISEDDDFWATLLKNWIIHLVRENGETADRLTYKVVRSGWSLYFTKRMGFLQGTKKHITATRVVAQNFMTSLDKDIIETMISDARQKHPANLSDDNVSTTVLFIVLWGRTQNADLPRAELPVLRDGDICQEKLALADDELDGCVFCSADHPDQDCFEIWTSFKPSELNVRKVKTIPAFCYVCGGEDHYGPECSLADHGDKTTGRTTWSKANHDLYIDPECEDIAIAWTDVDPSQLMRGEFHIPGRATRKTHTYFVSSEESEDDLIHPPVKKPQSRGEIRIASNIGTTNGNSRGRGGSHKGWQPPLPPGPPPPLAERGPRKPFQSAPSGTLPPRPQSFSHGRPSGRGRGGYRGRGRGRGRGN</sequence>